<dbReference type="Gene3D" id="2.170.300.10">
    <property type="entry name" value="Tie2 ligand-binding domain superfamily"/>
    <property type="match status" value="2"/>
</dbReference>
<evidence type="ECO:0000256" key="1">
    <source>
        <dbReference type="ARBA" id="ARBA00022536"/>
    </source>
</evidence>
<comment type="caution">
    <text evidence="8">The sequence shown here is derived from an EMBL/GenBank/DDBJ whole genome shotgun (WGS) entry which is preliminary data.</text>
</comment>
<evidence type="ECO:0000256" key="4">
    <source>
        <dbReference type="ARBA" id="ARBA00023157"/>
    </source>
</evidence>
<evidence type="ECO:0000256" key="3">
    <source>
        <dbReference type="ARBA" id="ARBA00022837"/>
    </source>
</evidence>
<dbReference type="SUPFAM" id="SSF49785">
    <property type="entry name" value="Galactose-binding domain-like"/>
    <property type="match status" value="1"/>
</dbReference>
<feature type="domain" description="EGF-like" evidence="6">
    <location>
        <begin position="259"/>
        <end position="305"/>
    </location>
</feature>
<evidence type="ECO:0000313" key="8">
    <source>
        <dbReference type="EMBL" id="KAK3780067.1"/>
    </source>
</evidence>
<keyword evidence="9" id="KW-1185">Reference proteome</keyword>
<dbReference type="InterPro" id="IPR006585">
    <property type="entry name" value="FTP1"/>
</dbReference>
<feature type="transmembrane region" description="Helical" evidence="5">
    <location>
        <begin position="509"/>
        <end position="532"/>
    </location>
</feature>
<proteinExistence type="predicted"/>
<keyword evidence="1" id="KW-0245">EGF-like domain</keyword>
<accession>A0AAE1A341</accession>
<feature type="domain" description="EGF-like" evidence="6">
    <location>
        <begin position="316"/>
        <end position="353"/>
    </location>
</feature>
<keyword evidence="2" id="KW-0479">Metal-binding</keyword>
<feature type="domain" description="Fucolectin tachylectin-4 pentraxin-1" evidence="7">
    <location>
        <begin position="63"/>
        <end position="218"/>
    </location>
</feature>
<dbReference type="Pfam" id="PF22633">
    <property type="entry name" value="F5_F8_type_C_2"/>
    <property type="match status" value="1"/>
</dbReference>
<dbReference type="Gene3D" id="2.60.120.260">
    <property type="entry name" value="Galactose-binding domain-like"/>
    <property type="match status" value="1"/>
</dbReference>
<evidence type="ECO:0000256" key="2">
    <source>
        <dbReference type="ARBA" id="ARBA00022723"/>
    </source>
</evidence>
<evidence type="ECO:0000259" key="6">
    <source>
        <dbReference type="SMART" id="SM00181"/>
    </source>
</evidence>
<dbReference type="SMART" id="SM00181">
    <property type="entry name" value="EGF"/>
    <property type="match status" value="5"/>
</dbReference>
<reference evidence="8" key="1">
    <citation type="journal article" date="2023" name="G3 (Bethesda)">
        <title>A reference genome for the long-term kleptoplast-retaining sea slug Elysia crispata morphotype clarki.</title>
        <authorList>
            <person name="Eastman K.E."/>
            <person name="Pendleton A.L."/>
            <person name="Shaikh M.A."/>
            <person name="Suttiyut T."/>
            <person name="Ogas R."/>
            <person name="Tomko P."/>
            <person name="Gavelis G."/>
            <person name="Widhalm J.R."/>
            <person name="Wisecaver J.H."/>
        </authorList>
    </citation>
    <scope>NUCLEOTIDE SEQUENCE</scope>
    <source>
        <strain evidence="8">ECLA1</strain>
    </source>
</reference>
<gene>
    <name evidence="8" type="ORF">RRG08_064110</name>
</gene>
<dbReference type="GO" id="GO:0005044">
    <property type="term" value="F:scavenger receptor activity"/>
    <property type="evidence" value="ECO:0007669"/>
    <property type="project" value="InterPro"/>
</dbReference>
<dbReference type="EMBL" id="JAWDGP010002763">
    <property type="protein sequence ID" value="KAK3780067.1"/>
    <property type="molecule type" value="Genomic_DNA"/>
</dbReference>
<feature type="domain" description="EGF-like" evidence="6">
    <location>
        <begin position="412"/>
        <end position="449"/>
    </location>
</feature>
<sequence>QISALKISYSNKSSTSTECPESNIAEINKFTADISCPTEYPVTSVTLSGDVVILLCSLYISAGRNVALKQRAEQSSWLSIDLRDRWWAEYAVDGRIPNKTHNSSRLTCSHTALQDKSPWWQVSFTQPVEITRFLTENRRDCCQERLKNFSLTVYPVNDLYKPITYRGSDKVKPTYSVVPSPRISSPVTQVKITEGLNPERILTLCEVFIFGEIHCPSNRYGLRCERECNCVNQTRCFVHSGGCPSGCAPGYTGMDCSEECELGMYGIGCKQKCKATCGGDHNTCNQTDGTCTQGCDPGYTGRFCQSMCPRRRYGHLCAETCSDHCSGADNTCNYVNGSCDRGCDVGYLLPLCNDTCPRGQYGPGCAEKCSDHCTGPAGECDFRTGVCYQGCEPGFQPPTCHKECPAGTYGPDCGKACSVHCADSDHICNKTDGSCDQGCKPGYQGRSCSETCRIGKHGPGCNTTCSGQCVGQHNPCHHIDGSCYLGCVQDDQSPMCRRTRGLGQKTSNILVPLVVAAVITAAAAVLLGLLVWRALLL</sequence>
<dbReference type="Proteomes" id="UP001283361">
    <property type="component" value="Unassembled WGS sequence"/>
</dbReference>
<feature type="non-terminal residue" evidence="8">
    <location>
        <position position="537"/>
    </location>
</feature>
<name>A0AAE1A341_9GAST</name>
<evidence type="ECO:0000259" key="7">
    <source>
        <dbReference type="SMART" id="SM00607"/>
    </source>
</evidence>
<dbReference type="GO" id="GO:0046872">
    <property type="term" value="F:metal ion binding"/>
    <property type="evidence" value="ECO:0007669"/>
    <property type="project" value="UniProtKB-KW"/>
</dbReference>
<feature type="domain" description="EGF-like" evidence="6">
    <location>
        <begin position="223"/>
        <end position="257"/>
    </location>
</feature>
<keyword evidence="5" id="KW-0812">Transmembrane</keyword>
<dbReference type="InterPro" id="IPR000742">
    <property type="entry name" value="EGF"/>
</dbReference>
<organism evidence="8 9">
    <name type="scientific">Elysia crispata</name>
    <name type="common">lettuce slug</name>
    <dbReference type="NCBI Taxonomy" id="231223"/>
    <lineage>
        <taxon>Eukaryota</taxon>
        <taxon>Metazoa</taxon>
        <taxon>Spiralia</taxon>
        <taxon>Lophotrochozoa</taxon>
        <taxon>Mollusca</taxon>
        <taxon>Gastropoda</taxon>
        <taxon>Heterobranchia</taxon>
        <taxon>Euthyneura</taxon>
        <taxon>Panpulmonata</taxon>
        <taxon>Sacoglossa</taxon>
        <taxon>Placobranchoidea</taxon>
        <taxon>Plakobranchidae</taxon>
        <taxon>Elysia</taxon>
    </lineage>
</organism>
<evidence type="ECO:0000313" key="9">
    <source>
        <dbReference type="Proteomes" id="UP001283361"/>
    </source>
</evidence>
<evidence type="ECO:0000256" key="5">
    <source>
        <dbReference type="SAM" id="Phobius"/>
    </source>
</evidence>
<dbReference type="AlphaFoldDB" id="A0AAE1A341"/>
<dbReference type="PANTHER" id="PTHR24043">
    <property type="entry name" value="SCAVENGER RECEPTOR CLASS F"/>
    <property type="match status" value="1"/>
</dbReference>
<keyword evidence="4" id="KW-1015">Disulfide bond</keyword>
<feature type="domain" description="EGF-like" evidence="6">
    <location>
        <begin position="364"/>
        <end position="401"/>
    </location>
</feature>
<keyword evidence="3" id="KW-0106">Calcium</keyword>
<dbReference type="SMART" id="SM00607">
    <property type="entry name" value="FTP"/>
    <property type="match status" value="1"/>
</dbReference>
<dbReference type="InterPro" id="IPR008979">
    <property type="entry name" value="Galactose-bd-like_sf"/>
</dbReference>
<dbReference type="PANTHER" id="PTHR24043:SF8">
    <property type="entry name" value="EGF-LIKE DOMAIN-CONTAINING PROTEIN"/>
    <property type="match status" value="1"/>
</dbReference>
<keyword evidence="5" id="KW-0472">Membrane</keyword>
<keyword evidence="5" id="KW-1133">Transmembrane helix</keyword>
<protein>
    <recommendedName>
        <fullName evidence="10">Fucolectin-related molecule</fullName>
    </recommendedName>
</protein>
<dbReference type="InterPro" id="IPR042635">
    <property type="entry name" value="MEGF10/SREC1/2-like"/>
</dbReference>
<evidence type="ECO:0008006" key="10">
    <source>
        <dbReference type="Google" id="ProtNLM"/>
    </source>
</evidence>